<gene>
    <name evidence="1" type="ORF">Slati_1613900</name>
</gene>
<name>A0AAW2XAQ4_9LAMI</name>
<dbReference type="InterPro" id="IPR015943">
    <property type="entry name" value="WD40/YVTN_repeat-like_dom_sf"/>
</dbReference>
<organism evidence="1">
    <name type="scientific">Sesamum latifolium</name>
    <dbReference type="NCBI Taxonomy" id="2727402"/>
    <lineage>
        <taxon>Eukaryota</taxon>
        <taxon>Viridiplantae</taxon>
        <taxon>Streptophyta</taxon>
        <taxon>Embryophyta</taxon>
        <taxon>Tracheophyta</taxon>
        <taxon>Spermatophyta</taxon>
        <taxon>Magnoliopsida</taxon>
        <taxon>eudicotyledons</taxon>
        <taxon>Gunneridae</taxon>
        <taxon>Pentapetalae</taxon>
        <taxon>asterids</taxon>
        <taxon>lamiids</taxon>
        <taxon>Lamiales</taxon>
        <taxon>Pedaliaceae</taxon>
        <taxon>Sesamum</taxon>
    </lineage>
</organism>
<dbReference type="SUPFAM" id="SSF50998">
    <property type="entry name" value="Quinoprotein alcohol dehydrogenase-like"/>
    <property type="match status" value="1"/>
</dbReference>
<comment type="caution">
    <text evidence="1">The sequence shown here is derived from an EMBL/GenBank/DDBJ whole genome shotgun (WGS) entry which is preliminary data.</text>
</comment>
<dbReference type="InterPro" id="IPR011047">
    <property type="entry name" value="Quinoprotein_ADH-like_sf"/>
</dbReference>
<dbReference type="EMBL" id="JACGWN010000005">
    <property type="protein sequence ID" value="KAL0450575.1"/>
    <property type="molecule type" value="Genomic_DNA"/>
</dbReference>
<dbReference type="Gene3D" id="2.130.10.10">
    <property type="entry name" value="YVTN repeat-like/Quinoprotein amine dehydrogenase"/>
    <property type="match status" value="1"/>
</dbReference>
<evidence type="ECO:0000313" key="1">
    <source>
        <dbReference type="EMBL" id="KAL0450575.1"/>
    </source>
</evidence>
<dbReference type="AlphaFoldDB" id="A0AAW2XAQ4"/>
<dbReference type="PANTHER" id="PTHR32303:SF10">
    <property type="entry name" value="OUTER MEMBRANE PROTEIN ASSEMBLY FACTOR BAMB"/>
    <property type="match status" value="1"/>
</dbReference>
<proteinExistence type="predicted"/>
<protein>
    <submittedName>
        <fullName evidence="1">Uncharacterized protein</fullName>
    </submittedName>
</protein>
<dbReference type="PANTHER" id="PTHR32303">
    <property type="entry name" value="QUINOPROTEIN ALCOHOL DEHYDROGENASE (CYTOCHROME C)"/>
    <property type="match status" value="1"/>
</dbReference>
<reference evidence="1" key="2">
    <citation type="journal article" date="2024" name="Plant">
        <title>Genomic evolution and insights into agronomic trait innovations of Sesamum species.</title>
        <authorList>
            <person name="Miao H."/>
            <person name="Wang L."/>
            <person name="Qu L."/>
            <person name="Liu H."/>
            <person name="Sun Y."/>
            <person name="Le M."/>
            <person name="Wang Q."/>
            <person name="Wei S."/>
            <person name="Zheng Y."/>
            <person name="Lin W."/>
            <person name="Duan Y."/>
            <person name="Cao H."/>
            <person name="Xiong S."/>
            <person name="Wang X."/>
            <person name="Wei L."/>
            <person name="Li C."/>
            <person name="Ma Q."/>
            <person name="Ju M."/>
            <person name="Zhao R."/>
            <person name="Li G."/>
            <person name="Mu C."/>
            <person name="Tian Q."/>
            <person name="Mei H."/>
            <person name="Zhang T."/>
            <person name="Gao T."/>
            <person name="Zhang H."/>
        </authorList>
    </citation>
    <scope>NUCLEOTIDE SEQUENCE</scope>
    <source>
        <strain evidence="1">KEN1</strain>
    </source>
</reference>
<sequence>MLGRQCGEAALQLMHGENTSISLQETSTRCLRLRASKYVKEDKIIRQFRLILMISASDLISISSINANGTKLDIVVAVQKSGFAWALDQNNGDLVWSTEAGPGSAGGGGTWGATTDKRRVYSTPPSPFANGNRQNVPSNNVTTGGFWVAMDAHTCY</sequence>
<accession>A0AAW2XAQ4</accession>
<reference evidence="1" key="1">
    <citation type="submission" date="2020-06" db="EMBL/GenBank/DDBJ databases">
        <authorList>
            <person name="Li T."/>
            <person name="Hu X."/>
            <person name="Zhang T."/>
            <person name="Song X."/>
            <person name="Zhang H."/>
            <person name="Dai N."/>
            <person name="Sheng W."/>
            <person name="Hou X."/>
            <person name="Wei L."/>
        </authorList>
    </citation>
    <scope>NUCLEOTIDE SEQUENCE</scope>
    <source>
        <strain evidence="1">KEN1</strain>
        <tissue evidence="1">Leaf</tissue>
    </source>
</reference>